<proteinExistence type="predicted"/>
<gene>
    <name evidence="1" type="ORF">GNQ08_20420</name>
</gene>
<evidence type="ECO:0000313" key="2">
    <source>
        <dbReference type="Proteomes" id="UP000442469"/>
    </source>
</evidence>
<accession>A0A6N8EX17</accession>
<sequence length="111" mass="12584">MPFDGAAAFFGISFPPFAMVRVLPIEIPQDKQPARYRLSSQYEAVAFKNQIKDRRFDQSAGGGEFKIPEFILLCHIIVSFSNIRSVSGPQETQEREFPAQNTNVCYVFGYI</sequence>
<name>A0A6N8EX17_PAEMA</name>
<dbReference type="RefSeq" id="WP_155620672.1">
    <property type="nucleotide sequence ID" value="NZ_WNZZ01000017.1"/>
</dbReference>
<dbReference type="AlphaFoldDB" id="A0A6N8EX17"/>
<organism evidence="1 2">
    <name type="scientific">Paenibacillus macerans</name>
    <name type="common">Bacillus macerans</name>
    <dbReference type="NCBI Taxonomy" id="44252"/>
    <lineage>
        <taxon>Bacteria</taxon>
        <taxon>Bacillati</taxon>
        <taxon>Bacillota</taxon>
        <taxon>Bacilli</taxon>
        <taxon>Bacillales</taxon>
        <taxon>Paenibacillaceae</taxon>
        <taxon>Paenibacillus</taxon>
    </lineage>
</organism>
<comment type="caution">
    <text evidence="1">The sequence shown here is derived from an EMBL/GenBank/DDBJ whole genome shotgun (WGS) entry which is preliminary data.</text>
</comment>
<evidence type="ECO:0000313" key="1">
    <source>
        <dbReference type="EMBL" id="MUG24736.1"/>
    </source>
</evidence>
<dbReference type="Proteomes" id="UP000442469">
    <property type="component" value="Unassembled WGS sequence"/>
</dbReference>
<reference evidence="1 2" key="1">
    <citation type="submission" date="2019-11" db="EMBL/GenBank/DDBJ databases">
        <title>Draft genome sequences of five Paenibacillus species of dairy origin.</title>
        <authorList>
            <person name="Olajide A.M."/>
            <person name="Chen S."/>
            <person name="Lapointe G."/>
        </authorList>
    </citation>
    <scope>NUCLEOTIDE SEQUENCE [LARGE SCALE GENOMIC DNA]</scope>
    <source>
        <strain evidence="1 2">3CT49</strain>
    </source>
</reference>
<dbReference type="EMBL" id="WNZZ01000017">
    <property type="protein sequence ID" value="MUG24736.1"/>
    <property type="molecule type" value="Genomic_DNA"/>
</dbReference>
<protein>
    <submittedName>
        <fullName evidence="1">Uncharacterized protein</fullName>
    </submittedName>
</protein>